<comment type="caution">
    <text evidence="1">The sequence shown here is derived from an EMBL/GenBank/DDBJ whole genome shotgun (WGS) entry which is preliminary data.</text>
</comment>
<protein>
    <submittedName>
        <fullName evidence="1">Uncharacterized protein</fullName>
    </submittedName>
</protein>
<dbReference type="AlphaFoldDB" id="A0A7C3PG36"/>
<dbReference type="EMBL" id="DSRU01000048">
    <property type="protein sequence ID" value="HFM96896.1"/>
    <property type="molecule type" value="Genomic_DNA"/>
</dbReference>
<sequence>MTTLFSHIHYLLLQSWNETGYGQIIIDSQRGRRGKIQVIIRGSTHYSCTITDEDVQQMMQEFEKLRCCLNGNTPPVK</sequence>
<organism evidence="1">
    <name type="scientific">Oscillatoriales cyanobacterium SpSt-418</name>
    <dbReference type="NCBI Taxonomy" id="2282169"/>
    <lineage>
        <taxon>Bacteria</taxon>
        <taxon>Bacillati</taxon>
        <taxon>Cyanobacteriota</taxon>
        <taxon>Cyanophyceae</taxon>
        <taxon>Oscillatoriophycideae</taxon>
        <taxon>Oscillatoriales</taxon>
    </lineage>
</organism>
<reference evidence="1" key="1">
    <citation type="journal article" date="2020" name="mSystems">
        <title>Genome- and Community-Level Interaction Insights into Carbon Utilization and Element Cycling Functions of Hydrothermarchaeota in Hydrothermal Sediment.</title>
        <authorList>
            <person name="Zhou Z."/>
            <person name="Liu Y."/>
            <person name="Xu W."/>
            <person name="Pan J."/>
            <person name="Luo Z.H."/>
            <person name="Li M."/>
        </authorList>
    </citation>
    <scope>NUCLEOTIDE SEQUENCE [LARGE SCALE GENOMIC DNA]</scope>
    <source>
        <strain evidence="1">SpSt-418</strain>
    </source>
</reference>
<name>A0A7C3PG36_9CYAN</name>
<accession>A0A7C3PG36</accession>
<evidence type="ECO:0000313" key="1">
    <source>
        <dbReference type="EMBL" id="HFM96896.1"/>
    </source>
</evidence>
<gene>
    <name evidence="1" type="ORF">ENR64_03855</name>
</gene>
<proteinExistence type="predicted"/>